<gene>
    <name evidence="2" type="ORF">BHX94_01575</name>
</gene>
<proteinExistence type="predicted"/>
<dbReference type="EMBL" id="PZJG01000001">
    <property type="protein sequence ID" value="RAK50630.1"/>
    <property type="molecule type" value="Genomic_DNA"/>
</dbReference>
<evidence type="ECO:0000313" key="3">
    <source>
        <dbReference type="Proteomes" id="UP000249579"/>
    </source>
</evidence>
<organism evidence="2 3">
    <name type="scientific">Macrococcoides bohemicum</name>
    <dbReference type="NCBI Taxonomy" id="1903056"/>
    <lineage>
        <taxon>Bacteria</taxon>
        <taxon>Bacillati</taxon>
        <taxon>Bacillota</taxon>
        <taxon>Bacilli</taxon>
        <taxon>Bacillales</taxon>
        <taxon>Staphylococcaceae</taxon>
        <taxon>Macrococcoides</taxon>
    </lineage>
</organism>
<dbReference type="Proteomes" id="UP000249579">
    <property type="component" value="Unassembled WGS sequence"/>
</dbReference>
<dbReference type="OrthoDB" id="1092260at2"/>
<sequence>MFKETLSIDFFNSSETVDVDFSVENTCPYCCEKGKQVYLSRTNVNHPNTNKLDYLSLVFQCPACKQHHLKTYEVFTSFFGTVESKRIIASQSFKNLFTYPSDIDSISKQFSTIVSQASIAEQMDLNEIAGIGYRKAIEFLVKDYLINHKSLNEDIISKKLLGRCIEQDIDEPRLKSLAKAATWIGNDETHYIRKHETRDIEDMKKFLHSMTLFISYELAIADASDFTS</sequence>
<dbReference type="RefSeq" id="WP_111745075.1">
    <property type="nucleotide sequence ID" value="NZ_JBHSQY010000001.1"/>
</dbReference>
<dbReference type="InterPro" id="IPR025285">
    <property type="entry name" value="DUF4145"/>
</dbReference>
<comment type="caution">
    <text evidence="2">The sequence shown here is derived from an EMBL/GenBank/DDBJ whole genome shotgun (WGS) entry which is preliminary data.</text>
</comment>
<reference evidence="2 3" key="1">
    <citation type="journal article" date="2018" name="Front. Microbiol.">
        <title>Description and Comparative Genomics of Macrococcus caseolyticus subsp. hominis subsp. nov., Macrococcus goetzii sp. nov., Macrococcus epidermidis sp. nov., and Macrococcus bohemicus sp. nov., Novel Macrococci From Human Clinical Material With Virulence Potential and Suspected Uptake of Foreign DNA by Natural Transformation.</title>
        <authorList>
            <person name="Maslanova I."/>
            <person name="Wertheimer Z."/>
            <person name="Sedlacek I."/>
            <person name="Svec P."/>
            <person name="Indrakova A."/>
            <person name="Kovarovic V."/>
            <person name="Schumann P."/>
            <person name="Sproer C."/>
            <person name="Kralova S."/>
            <person name="Sedo O."/>
            <person name="Kristofova L."/>
            <person name="Vrbovska V."/>
            <person name="Fuzik T."/>
            <person name="Petras P."/>
            <person name="Zdrahal Z."/>
            <person name="Ruzickova V."/>
            <person name="Doskar J."/>
            <person name="Pantucek R."/>
        </authorList>
    </citation>
    <scope>NUCLEOTIDE SEQUENCE [LARGE SCALE GENOMIC DNA]</scope>
    <source>
        <strain evidence="2 3">03/115</strain>
    </source>
</reference>
<evidence type="ECO:0000259" key="1">
    <source>
        <dbReference type="Pfam" id="PF13643"/>
    </source>
</evidence>
<protein>
    <recommendedName>
        <fullName evidence="1">DUF4145 domain-containing protein</fullName>
    </recommendedName>
</protein>
<feature type="domain" description="DUF4145" evidence="1">
    <location>
        <begin position="127"/>
        <end position="208"/>
    </location>
</feature>
<accession>A0A328A7Z4</accession>
<dbReference type="AlphaFoldDB" id="A0A328A7Z4"/>
<dbReference type="Pfam" id="PF13643">
    <property type="entry name" value="DUF4145"/>
    <property type="match status" value="1"/>
</dbReference>
<evidence type="ECO:0000313" key="2">
    <source>
        <dbReference type="EMBL" id="RAK50630.1"/>
    </source>
</evidence>
<name>A0A328A7Z4_9STAP</name>